<dbReference type="EMBL" id="QRDJ01000012">
    <property type="protein sequence ID" value="REC93378.1"/>
    <property type="molecule type" value="Genomic_DNA"/>
</dbReference>
<gene>
    <name evidence="1" type="ORF">C8D72_3422</name>
</gene>
<dbReference type="OrthoDB" id="6606042at2"/>
<protein>
    <submittedName>
        <fullName evidence="1">Uncharacterized protein</fullName>
    </submittedName>
</protein>
<dbReference type="AlphaFoldDB" id="A0A3D9DRK3"/>
<sequence>MTFNQQSQQEFVTVGVGNNTAFRGIYSVHYSEQEARDNLPRVEAYYREREPERLPVQVMTFDEFFALQKSALSARPADRIDSEKFREMLEVLPPKHWYIGKHSKQFCMSVHFERFCMIEHFYNSWTSQYVQKGYRFMCKLVDVTDKATWVTQNNFDELYAAAPLSFWPCQARPLNLLKIQPRSSILRFC</sequence>
<keyword evidence="2" id="KW-1185">Reference proteome</keyword>
<proteinExistence type="predicted"/>
<name>A0A3D9DRK3_9GAMM</name>
<reference evidence="1 2" key="1">
    <citation type="submission" date="2018-07" db="EMBL/GenBank/DDBJ databases">
        <title>Genomic Encyclopedia of Type Strains, Phase IV (KMG-IV): sequencing the most valuable type-strain genomes for metagenomic binning, comparative biology and taxonomic classification.</title>
        <authorList>
            <person name="Goeker M."/>
        </authorList>
    </citation>
    <scope>NUCLEOTIDE SEQUENCE [LARGE SCALE GENOMIC DNA]</scope>
    <source>
        <strain evidence="1 2">DSM 14324</strain>
    </source>
</reference>
<accession>A0A3D9DRK3</accession>
<organism evidence="1 2">
    <name type="scientific">Kushneria indalinina DSM 14324</name>
    <dbReference type="NCBI Taxonomy" id="1122140"/>
    <lineage>
        <taxon>Bacteria</taxon>
        <taxon>Pseudomonadati</taxon>
        <taxon>Pseudomonadota</taxon>
        <taxon>Gammaproteobacteria</taxon>
        <taxon>Oceanospirillales</taxon>
        <taxon>Halomonadaceae</taxon>
        <taxon>Kushneria</taxon>
    </lineage>
</organism>
<evidence type="ECO:0000313" key="2">
    <source>
        <dbReference type="Proteomes" id="UP000256334"/>
    </source>
</evidence>
<comment type="caution">
    <text evidence="1">The sequence shown here is derived from an EMBL/GenBank/DDBJ whole genome shotgun (WGS) entry which is preliminary data.</text>
</comment>
<dbReference type="RefSeq" id="WP_115855630.1">
    <property type="nucleotide sequence ID" value="NZ_QRDJ01000012.1"/>
</dbReference>
<evidence type="ECO:0000313" key="1">
    <source>
        <dbReference type="EMBL" id="REC93378.1"/>
    </source>
</evidence>
<dbReference type="Proteomes" id="UP000256334">
    <property type="component" value="Unassembled WGS sequence"/>
</dbReference>